<dbReference type="KEGG" id="sku:Sulku_1317"/>
<dbReference type="GO" id="GO:0006935">
    <property type="term" value="P:chemotaxis"/>
    <property type="evidence" value="ECO:0007669"/>
    <property type="project" value="InterPro"/>
</dbReference>
<proteinExistence type="predicted"/>
<name>E4TY60_SULKY</name>
<organism evidence="2 3">
    <name type="scientific">Sulfuricurvum kujiense (strain ATCC BAA-921 / DSM 16994 / JCM 11577 / YK-1)</name>
    <dbReference type="NCBI Taxonomy" id="709032"/>
    <lineage>
        <taxon>Bacteria</taxon>
        <taxon>Pseudomonadati</taxon>
        <taxon>Campylobacterota</taxon>
        <taxon>Epsilonproteobacteria</taxon>
        <taxon>Campylobacterales</taxon>
        <taxon>Sulfurimonadaceae</taxon>
        <taxon>Sulfuricurvum</taxon>
    </lineage>
</organism>
<accession>E4TY60</accession>
<dbReference type="eggNOG" id="COG0835">
    <property type="taxonomic scope" value="Bacteria"/>
</dbReference>
<reference evidence="2 3" key="1">
    <citation type="journal article" date="2012" name="Stand. Genomic Sci.">
        <title>Complete genome sequence of the sulfur compounds oxidizing chemolithoautotroph Sulfuricurvum kujiense type strain (YK-1(T)).</title>
        <authorList>
            <person name="Han C."/>
            <person name="Kotsyurbenko O."/>
            <person name="Chertkov O."/>
            <person name="Held B."/>
            <person name="Lapidus A."/>
            <person name="Nolan M."/>
            <person name="Lucas S."/>
            <person name="Hammon N."/>
            <person name="Deshpande S."/>
            <person name="Cheng J.F."/>
            <person name="Tapia R."/>
            <person name="Goodwin L.A."/>
            <person name="Pitluck S."/>
            <person name="Liolios K."/>
            <person name="Pagani I."/>
            <person name="Ivanova N."/>
            <person name="Mavromatis K."/>
            <person name="Mikhailova N."/>
            <person name="Pati A."/>
            <person name="Chen A."/>
            <person name="Palaniappan K."/>
            <person name="Land M."/>
            <person name="Hauser L."/>
            <person name="Chang Y.J."/>
            <person name="Jeffries C.D."/>
            <person name="Brambilla E.M."/>
            <person name="Rohde M."/>
            <person name="Spring S."/>
            <person name="Sikorski J."/>
            <person name="Goker M."/>
            <person name="Woyke T."/>
            <person name="Bristow J."/>
            <person name="Eisen J.A."/>
            <person name="Markowitz V."/>
            <person name="Hugenholtz P."/>
            <person name="Kyrpides N.C."/>
            <person name="Klenk H.P."/>
            <person name="Detter J.C."/>
        </authorList>
    </citation>
    <scope>NUCLEOTIDE SEQUENCE [LARGE SCALE GENOMIC DNA]</scope>
    <source>
        <strain evidence="3">ATCC BAA-921 / DSM 16994 / JCM 11577 / YK-1</strain>
    </source>
</reference>
<dbReference type="SMART" id="SM00260">
    <property type="entry name" value="CheW"/>
    <property type="match status" value="1"/>
</dbReference>
<dbReference type="Pfam" id="PF01584">
    <property type="entry name" value="CheW"/>
    <property type="match status" value="1"/>
</dbReference>
<dbReference type="Gene3D" id="3.30.450.20">
    <property type="entry name" value="PAS domain"/>
    <property type="match status" value="1"/>
</dbReference>
<evidence type="ECO:0000313" key="3">
    <source>
        <dbReference type="Proteomes" id="UP000008721"/>
    </source>
</evidence>
<dbReference type="EMBL" id="CP002355">
    <property type="protein sequence ID" value="ADR33980.1"/>
    <property type="molecule type" value="Genomic_DNA"/>
</dbReference>
<dbReference type="Proteomes" id="UP000008721">
    <property type="component" value="Chromosome"/>
</dbReference>
<dbReference type="STRING" id="709032.Sulku_1317"/>
<dbReference type="AlphaFoldDB" id="E4TY60"/>
<dbReference type="Gene3D" id="2.40.50.180">
    <property type="entry name" value="CheA-289, Domain 4"/>
    <property type="match status" value="1"/>
</dbReference>
<dbReference type="PROSITE" id="PS50851">
    <property type="entry name" value="CHEW"/>
    <property type="match status" value="1"/>
</dbReference>
<dbReference type="InterPro" id="IPR002545">
    <property type="entry name" value="CheW-lke_dom"/>
</dbReference>
<dbReference type="HOGENOM" id="CLU_015621_0_0_7"/>
<dbReference type="SUPFAM" id="SSF50341">
    <property type="entry name" value="CheW-like"/>
    <property type="match status" value="1"/>
</dbReference>
<dbReference type="Gene3D" id="2.30.30.40">
    <property type="entry name" value="SH3 Domains"/>
    <property type="match status" value="1"/>
</dbReference>
<dbReference type="GO" id="GO:0007165">
    <property type="term" value="P:signal transduction"/>
    <property type="evidence" value="ECO:0007669"/>
    <property type="project" value="InterPro"/>
</dbReference>
<keyword evidence="3" id="KW-1185">Reference proteome</keyword>
<dbReference type="InterPro" id="IPR036061">
    <property type="entry name" value="CheW-like_dom_sf"/>
</dbReference>
<gene>
    <name evidence="2" type="ordered locus">Sulku_1317</name>
</gene>
<sequence>MDHRLLKYMQSVQEYEKALDTLSEKWNLLTMLGKMSNTGMDMIDTRAAFEALTAELLDKLGLEILKKTTSEMEAKAQVAVDIVIRNLFERTADIGFLATDDDIRLFLRQYLAGTTDDASRQSLRDRRMALKNRFKEYVAKYSVYSNIILMDTRGNIVAQLDDHNPITSSSDPLIKESLSTSAEYVEVFRKTDLVPNADKALIYSYRVKSSSSDDAENIGVLSLIFRFEDEMEGIFKNLRTENDWMEIMLLDAEGCVISCSDTTHIPLGIKMEKVLDNGYKIIRFAGREYLARTCATKGYQGFFGLGWYGHVMIPVDHAFEKAPHAYKSIASEILETVLKHSPLFSGDLKMIPKKADQIQKELDVTVWNGNVHIANSKTNENSFSKSLLNEISNTGFQTKKVFEDSISNLNHTVLSAYLDDAQFNASLAIDIMDRNLYERANDCRWWALTSAFKEKLSQSELQRDDVFMLESILTYINNLYTVYTNLFLYDRTGTIIAVSNSSDQRFVGSKIEDQWVRDSLKVTDTQRYSVSHFAKTPLYDNRHTYIYGAGITDPSNEECVGGIGIVFDSQPQFEAMLEDALPSDKNGEMIEGSFALFTDRDKNIIASTSSDYRVGSRLDIDDSYFLLENGNGSSGIVELDGDYYIMGLHTSNGYREYKKHDFYKNDVIAFIFVQIVRGDELPNVCTIDKSQMVCSYPKVQGLEETVDISTFYIGNKFFGVESYNIVNSLSQQNVTRIIGSDAVFLGVVGSKEGETIGVISLNELLDINSTYDPQRDELIVLKSSQEKDTKFAIVISHIKDSPEIPVRSIKSYSGSLAGVSPLTKAVVIPDEGTSKGEMLSILDIDAIFRTLIKNQNKLPLKAL</sequence>
<dbReference type="RefSeq" id="WP_013460177.1">
    <property type="nucleotide sequence ID" value="NC_014762.1"/>
</dbReference>
<evidence type="ECO:0000259" key="1">
    <source>
        <dbReference type="PROSITE" id="PS50851"/>
    </source>
</evidence>
<protein>
    <submittedName>
        <fullName evidence="2">CheW domain protein</fullName>
    </submittedName>
</protein>
<evidence type="ECO:0000313" key="2">
    <source>
        <dbReference type="EMBL" id="ADR33980.1"/>
    </source>
</evidence>
<feature type="domain" description="CheW-like" evidence="1">
    <location>
        <begin position="705"/>
        <end position="853"/>
    </location>
</feature>